<evidence type="ECO:0008006" key="11">
    <source>
        <dbReference type="Google" id="ProtNLM"/>
    </source>
</evidence>
<keyword evidence="3 8" id="KW-0812">Transmembrane</keyword>
<feature type="transmembrane region" description="Helical" evidence="8">
    <location>
        <begin position="218"/>
        <end position="235"/>
    </location>
</feature>
<evidence type="ECO:0000313" key="9">
    <source>
        <dbReference type="EMBL" id="CAL8118124.1"/>
    </source>
</evidence>
<evidence type="ECO:0000256" key="6">
    <source>
        <dbReference type="ARBA" id="ARBA00023170"/>
    </source>
</evidence>
<evidence type="ECO:0000256" key="2">
    <source>
        <dbReference type="ARBA" id="ARBA00022475"/>
    </source>
</evidence>
<organism evidence="9 10">
    <name type="scientific">Orchesella dallaii</name>
    <dbReference type="NCBI Taxonomy" id="48710"/>
    <lineage>
        <taxon>Eukaryota</taxon>
        <taxon>Metazoa</taxon>
        <taxon>Ecdysozoa</taxon>
        <taxon>Arthropoda</taxon>
        <taxon>Hexapoda</taxon>
        <taxon>Collembola</taxon>
        <taxon>Entomobryomorpha</taxon>
        <taxon>Entomobryoidea</taxon>
        <taxon>Orchesellidae</taxon>
        <taxon>Orchesellinae</taxon>
        <taxon>Orchesella</taxon>
    </lineage>
</organism>
<feature type="transmembrane region" description="Helical" evidence="8">
    <location>
        <begin position="115"/>
        <end position="139"/>
    </location>
</feature>
<protein>
    <recommendedName>
        <fullName evidence="11">Gustatory receptor</fullName>
    </recommendedName>
</protein>
<sequence>MKQSIFLVEPFQAPNSFKLTKDLVKFPFENESKRVNVQKQLHNLAEISIGASQFSGLFIFGLDKEQCRFTFSWFSFPTFAASLRLGILIATLAYHQTYKEVIDNLIDSKPLLDSVLGASEGILISTVLVSDVLGMFLMWKGRKGLELFINQFNETLVLFADEVKNRNWMTGWFHEVSKKARWLVTSISIISYILTLVSIHWSLFNILLFILGKGEATFFDWTYPIFGFFWFYILVRRLHFPAFLMTMIDKLQFGFRTVKDLVREFTGDEVGKSTLFADIRVSNAFERLDSDKKEVSRDDVDTTVTDYIREVKLNEVVEKYRSMESLLGEFNELFSSHLIIGIGSILIIMLMALFHFFVEVNEGMSVVSVIFAAESVLHIWVLHSLGSSATDMANEAEECITLLRDVPIGKVNPVLKQKIMLHFQQALAVPLVISPGNFFSLNRQMITSVAGTLTTYLIVLIQFQSTEKNPVSESPGLQNLTSFKDTVT</sequence>
<evidence type="ECO:0000256" key="1">
    <source>
        <dbReference type="ARBA" id="ARBA00004651"/>
    </source>
</evidence>
<evidence type="ECO:0000256" key="7">
    <source>
        <dbReference type="ARBA" id="ARBA00023224"/>
    </source>
</evidence>
<feature type="transmembrane region" description="Helical" evidence="8">
    <location>
        <begin position="74"/>
        <end position="95"/>
    </location>
</feature>
<feature type="transmembrane region" description="Helical" evidence="8">
    <location>
        <begin position="189"/>
        <end position="212"/>
    </location>
</feature>
<comment type="caution">
    <text evidence="9">The sequence shown here is derived from an EMBL/GenBank/DDBJ whole genome shotgun (WGS) entry which is preliminary data.</text>
</comment>
<evidence type="ECO:0000256" key="8">
    <source>
        <dbReference type="SAM" id="Phobius"/>
    </source>
</evidence>
<evidence type="ECO:0000256" key="5">
    <source>
        <dbReference type="ARBA" id="ARBA00023136"/>
    </source>
</evidence>
<comment type="subcellular location">
    <subcellularLocation>
        <location evidence="1">Cell membrane</location>
        <topology evidence="1">Multi-pass membrane protein</topology>
    </subcellularLocation>
</comment>
<dbReference type="Pfam" id="PF08395">
    <property type="entry name" value="7tm_7"/>
    <property type="match status" value="1"/>
</dbReference>
<name>A0ABP1R5B5_9HEXA</name>
<keyword evidence="2" id="KW-1003">Cell membrane</keyword>
<evidence type="ECO:0000256" key="3">
    <source>
        <dbReference type="ARBA" id="ARBA00022692"/>
    </source>
</evidence>
<dbReference type="EMBL" id="CAXLJM020000057">
    <property type="protein sequence ID" value="CAL8118124.1"/>
    <property type="molecule type" value="Genomic_DNA"/>
</dbReference>
<keyword evidence="10" id="KW-1185">Reference proteome</keyword>
<reference evidence="9 10" key="1">
    <citation type="submission" date="2024-08" db="EMBL/GenBank/DDBJ databases">
        <authorList>
            <person name="Cucini C."/>
            <person name="Frati F."/>
        </authorList>
    </citation>
    <scope>NUCLEOTIDE SEQUENCE [LARGE SCALE GENOMIC DNA]</scope>
</reference>
<keyword evidence="6" id="KW-0675">Receptor</keyword>
<evidence type="ECO:0000256" key="4">
    <source>
        <dbReference type="ARBA" id="ARBA00022989"/>
    </source>
</evidence>
<proteinExistence type="predicted"/>
<dbReference type="Proteomes" id="UP001642540">
    <property type="component" value="Unassembled WGS sequence"/>
</dbReference>
<evidence type="ECO:0000313" key="10">
    <source>
        <dbReference type="Proteomes" id="UP001642540"/>
    </source>
</evidence>
<keyword evidence="5 8" id="KW-0472">Membrane</keyword>
<dbReference type="PANTHER" id="PTHR21143:SF121">
    <property type="entry name" value="GUSTATORY AND ODORANT RECEPTOR 21A"/>
    <property type="match status" value="1"/>
</dbReference>
<accession>A0ABP1R5B5</accession>
<keyword evidence="4 8" id="KW-1133">Transmembrane helix</keyword>
<feature type="transmembrane region" description="Helical" evidence="8">
    <location>
        <begin position="338"/>
        <end position="358"/>
    </location>
</feature>
<gene>
    <name evidence="9" type="ORF">ODALV1_LOCUS17992</name>
</gene>
<keyword evidence="7" id="KW-0807">Transducer</keyword>
<dbReference type="InterPro" id="IPR013604">
    <property type="entry name" value="7TM_chemorcpt"/>
</dbReference>
<dbReference type="PANTHER" id="PTHR21143">
    <property type="entry name" value="INVERTEBRATE GUSTATORY RECEPTOR"/>
    <property type="match status" value="1"/>
</dbReference>